<dbReference type="FunFam" id="1.20.930.80:FF:000001">
    <property type="entry name" value="DNA primase large subunit"/>
    <property type="match status" value="1"/>
</dbReference>
<dbReference type="OMA" id="RINYKPW"/>
<dbReference type="GO" id="GO:0003677">
    <property type="term" value="F:DNA binding"/>
    <property type="evidence" value="ECO:0007669"/>
    <property type="project" value="UniProtKB-UniRule"/>
</dbReference>
<evidence type="ECO:0000256" key="10">
    <source>
        <dbReference type="PIRNR" id="PIRNR009449"/>
    </source>
</evidence>
<dbReference type="InterPro" id="IPR016558">
    <property type="entry name" value="DNA_primase_lsu_euk"/>
</dbReference>
<gene>
    <name evidence="13" type="ORF">HERILL_LOCUS13019</name>
</gene>
<evidence type="ECO:0000256" key="6">
    <source>
        <dbReference type="ARBA" id="ARBA00022723"/>
    </source>
</evidence>
<dbReference type="InterPro" id="IPR007238">
    <property type="entry name" value="DNA_primase_lsu_euk/arc"/>
</dbReference>
<dbReference type="Pfam" id="PF04104">
    <property type="entry name" value="DNA_primase_lrg"/>
    <property type="match status" value="1"/>
</dbReference>
<comment type="function">
    <text evidence="10">Regulatory subunit of the DNA primase complex and component of the DNA polymerase alpha complex (also known as the alpha DNA polymerase-primase complex) which play an essential role in the initiation of DNA synthesis. The primase subunit of the polymerase alpha complex initiates DNA synthesis by oligomerising short RNA primers on both leading and lagging strands.</text>
</comment>
<comment type="similarity">
    <text evidence="1 10">Belongs to the eukaryotic-type primase large subunit family.</text>
</comment>
<dbReference type="GO" id="GO:0006269">
    <property type="term" value="P:DNA replication, synthesis of primer"/>
    <property type="evidence" value="ECO:0007669"/>
    <property type="project" value="UniProtKB-KW"/>
</dbReference>
<evidence type="ECO:0000256" key="1">
    <source>
        <dbReference type="ARBA" id="ARBA00010564"/>
    </source>
</evidence>
<keyword evidence="14" id="KW-1185">Reference proteome</keyword>
<dbReference type="CDD" id="cd07322">
    <property type="entry name" value="PriL_PriS_Eukaryotic"/>
    <property type="match status" value="1"/>
</dbReference>
<dbReference type="PANTHER" id="PTHR10537:SF3">
    <property type="entry name" value="DNA PRIMASE LARGE SUBUNIT"/>
    <property type="match status" value="1"/>
</dbReference>
<name>A0A7R8V0G6_HERIL</name>
<evidence type="ECO:0000259" key="12">
    <source>
        <dbReference type="Pfam" id="PF04104"/>
    </source>
</evidence>
<feature type="binding site" evidence="11">
    <location>
        <position position="376"/>
    </location>
    <ligand>
        <name>[4Fe-4S] cluster</name>
        <dbReference type="ChEBI" id="CHEBI:49883"/>
    </ligand>
</feature>
<evidence type="ECO:0000256" key="3">
    <source>
        <dbReference type="ARBA" id="ARBA00022485"/>
    </source>
</evidence>
<reference evidence="13 14" key="1">
    <citation type="submission" date="2020-11" db="EMBL/GenBank/DDBJ databases">
        <authorList>
            <person name="Wallbank WR R."/>
            <person name="Pardo Diaz C."/>
            <person name="Kozak K."/>
            <person name="Martin S."/>
            <person name="Jiggins C."/>
            <person name="Moest M."/>
            <person name="Warren A I."/>
            <person name="Generalovic N T."/>
            <person name="Byers J.R.P. K."/>
            <person name="Montejo-Kovacevich G."/>
            <person name="Yen C E."/>
        </authorList>
    </citation>
    <scope>NUCLEOTIDE SEQUENCE [LARGE SCALE GENOMIC DNA]</scope>
</reference>
<dbReference type="FunCoup" id="A0A7R8V0G6">
    <property type="interactions" value="1327"/>
</dbReference>
<accession>A0A7R8V0G6</accession>
<dbReference type="GO" id="GO:0046872">
    <property type="term" value="F:metal ion binding"/>
    <property type="evidence" value="ECO:0007669"/>
    <property type="project" value="UniProtKB-UniRule"/>
</dbReference>
<sequence length="535" mass="62015">MDFIRKPRVKVEKTSAVVNLEQLYPHNVTLYRLPPTEDITLQEFEDLALERLKLLRIFEQAGSRNLRFLSDEWKEHITSEINREGLKGYARLFHNSGSVKESDLQARRRDTISHFILRVAYSRSQDLQRWFTAREMEMFRYKFSLLTASQVKEFLEINKLDYTPLTEEQKNEVKDGLYESTMGQSASKIELLDFYKVHFTEVLDLVKGRRCFLKNGFAYVNSSDFVSIIATKYQSELERGLQVAQRGLPESENDERLVSVLKGIHTSYTGKDYSIDKGESVPIECLDQLSIKSFPLCMRSCHEILRSKHHLKHFGRLQYTLFLKGIGVLLEDALRFFREEFTKTMDLERFEKGYAYNIRHSYGKEGSMVKYSPFSCMKIIMQAVGPQDTHGCPFKTLDPVALKSKLTSYGLSPMHVQEVATFATKGHYQLACDRYFEVIHDTKLDQGIQHPNQYFELSQAVMGSREQKGGTPANKNVRKVVKKEVNSTLLEGDDDELWNIAETQENEMTQKKAAETVKSEWDDDFDISQVESMEF</sequence>
<feature type="binding site" evidence="11">
    <location>
        <position position="392"/>
    </location>
    <ligand>
        <name>[4Fe-4S] cluster</name>
        <dbReference type="ChEBI" id="CHEBI:49883"/>
    </ligand>
</feature>
<keyword evidence="7 10" id="KW-0408">Iron</keyword>
<keyword evidence="9 10" id="KW-0238">DNA-binding</keyword>
<dbReference type="Gene3D" id="1.20.930.80">
    <property type="match status" value="1"/>
</dbReference>
<dbReference type="PIRSF" id="PIRSF009449">
    <property type="entry name" value="DNA_primase_large_subunit"/>
    <property type="match status" value="1"/>
</dbReference>
<dbReference type="Proteomes" id="UP000594454">
    <property type="component" value="Chromosome 5"/>
</dbReference>
<keyword evidence="3 10" id="KW-0004">4Fe-4S</keyword>
<keyword evidence="6 10" id="KW-0479">Metal-binding</keyword>
<evidence type="ECO:0000256" key="7">
    <source>
        <dbReference type="ARBA" id="ARBA00023004"/>
    </source>
</evidence>
<dbReference type="GO" id="GO:0051539">
    <property type="term" value="F:4 iron, 4 sulfur cluster binding"/>
    <property type="evidence" value="ECO:0007669"/>
    <property type="project" value="UniProtKB-UniRule"/>
</dbReference>
<dbReference type="PANTHER" id="PTHR10537">
    <property type="entry name" value="DNA PRIMASE LARGE SUBUNIT"/>
    <property type="match status" value="1"/>
</dbReference>
<dbReference type="InParanoid" id="A0A7R8V0G6"/>
<evidence type="ECO:0000313" key="13">
    <source>
        <dbReference type="EMBL" id="CAD7090545.1"/>
    </source>
</evidence>
<evidence type="ECO:0000256" key="9">
    <source>
        <dbReference type="ARBA" id="ARBA00023125"/>
    </source>
</evidence>
<dbReference type="OrthoDB" id="421393at2759"/>
<feature type="binding site" evidence="11">
    <location>
        <position position="297"/>
    </location>
    <ligand>
        <name>[4Fe-4S] cluster</name>
        <dbReference type="ChEBI" id="CHEBI:49883"/>
    </ligand>
</feature>
<evidence type="ECO:0000256" key="5">
    <source>
        <dbReference type="ARBA" id="ARBA00022705"/>
    </source>
</evidence>
<comment type="cofactor">
    <cofactor evidence="10">
        <name>[4Fe-4S] cluster</name>
        <dbReference type="ChEBI" id="CHEBI:49883"/>
    </cofactor>
    <text evidence="10">Binds 1 [4Fe-4S] cluster.</text>
</comment>
<dbReference type="AlphaFoldDB" id="A0A7R8V0G6"/>
<evidence type="ECO:0000313" key="14">
    <source>
        <dbReference type="Proteomes" id="UP000594454"/>
    </source>
</evidence>
<keyword evidence="8 10" id="KW-0411">Iron-sulfur</keyword>
<evidence type="ECO:0000256" key="11">
    <source>
        <dbReference type="PIRSR" id="PIRSR009449-1"/>
    </source>
</evidence>
<dbReference type="GO" id="GO:0006270">
    <property type="term" value="P:DNA replication initiation"/>
    <property type="evidence" value="ECO:0007669"/>
    <property type="project" value="UniProtKB-ARBA"/>
</dbReference>
<keyword evidence="5 10" id="KW-0235">DNA replication</keyword>
<evidence type="ECO:0000256" key="4">
    <source>
        <dbReference type="ARBA" id="ARBA00022515"/>
    </source>
</evidence>
<evidence type="ECO:0000256" key="8">
    <source>
        <dbReference type="ARBA" id="ARBA00023014"/>
    </source>
</evidence>
<dbReference type="InterPro" id="IPR058560">
    <property type="entry name" value="DNA_primase_C"/>
</dbReference>
<feature type="domain" description="DNA primase large subunit C-terminal" evidence="12">
    <location>
        <begin position="287"/>
        <end position="455"/>
    </location>
</feature>
<organism evidence="13 14">
    <name type="scientific">Hermetia illucens</name>
    <name type="common">Black soldier fly</name>
    <dbReference type="NCBI Taxonomy" id="343691"/>
    <lineage>
        <taxon>Eukaryota</taxon>
        <taxon>Metazoa</taxon>
        <taxon>Ecdysozoa</taxon>
        <taxon>Arthropoda</taxon>
        <taxon>Hexapoda</taxon>
        <taxon>Insecta</taxon>
        <taxon>Pterygota</taxon>
        <taxon>Neoptera</taxon>
        <taxon>Endopterygota</taxon>
        <taxon>Diptera</taxon>
        <taxon>Brachycera</taxon>
        <taxon>Stratiomyomorpha</taxon>
        <taxon>Stratiomyidae</taxon>
        <taxon>Hermetiinae</taxon>
        <taxon>Hermetia</taxon>
    </lineage>
</organism>
<evidence type="ECO:0000256" key="2">
    <source>
        <dbReference type="ARBA" id="ARBA00019038"/>
    </source>
</evidence>
<feature type="binding site" evidence="11">
    <location>
        <position position="432"/>
    </location>
    <ligand>
        <name>[4Fe-4S] cluster</name>
        <dbReference type="ChEBI" id="CHEBI:49883"/>
    </ligand>
</feature>
<dbReference type="GO" id="GO:0005658">
    <property type="term" value="C:alpha DNA polymerase:primase complex"/>
    <property type="evidence" value="ECO:0007669"/>
    <property type="project" value="TreeGrafter"/>
</dbReference>
<keyword evidence="4 10" id="KW-0639">Primosome</keyword>
<protein>
    <recommendedName>
        <fullName evidence="2 10">DNA primase large subunit</fullName>
    </recommendedName>
</protein>
<dbReference type="Pfam" id="PF26466">
    <property type="entry name" value="DNA_primase_lrg_N"/>
    <property type="match status" value="1"/>
</dbReference>
<proteinExistence type="inferred from homology"/>
<dbReference type="EMBL" id="LR899013">
    <property type="protein sequence ID" value="CAD7090545.1"/>
    <property type="molecule type" value="Genomic_DNA"/>
</dbReference>